<evidence type="ECO:0000313" key="4">
    <source>
        <dbReference type="Proteomes" id="UP000070700"/>
    </source>
</evidence>
<evidence type="ECO:0000256" key="1">
    <source>
        <dbReference type="SAM" id="MobiDB-lite"/>
    </source>
</evidence>
<keyword evidence="4" id="KW-1185">Reference proteome</keyword>
<evidence type="ECO:0000259" key="2">
    <source>
        <dbReference type="Pfam" id="PF20150"/>
    </source>
</evidence>
<dbReference type="Proteomes" id="UP000070700">
    <property type="component" value="Unassembled WGS sequence"/>
</dbReference>
<dbReference type="GeneID" id="28827879"/>
<sequence>MGNVQLTRAPTPKEAPLIRPPSPKDIPDGLKSFTSFTKLPIELQANIFSLALENHEIIPRLIKTIFDKTTRSYSYSFAMPPLMITCHLSRQISKDVYPSLLPNSTCPIYFNPATDFLYCTSTGDLPYAMNEHEVEPVMSFLESSPIVAKIRFLVLDSSYWTSHISDMFSQRDFASMPELQLFTGIEELFLVAPSLEQELANKRRAYGRIMTNNVEFHQQRLDRACAAVIKSDVESPLSIVPGFRVYSIGTPCFNRRWELERAFGITTLELFGGGWSKTSNSGLFRAGKLIPRYNEIRALLK</sequence>
<dbReference type="Pfam" id="PF20150">
    <property type="entry name" value="2EXR"/>
    <property type="match status" value="1"/>
</dbReference>
<dbReference type="EMBL" id="KQ947407">
    <property type="protein sequence ID" value="KUJ21717.1"/>
    <property type="molecule type" value="Genomic_DNA"/>
</dbReference>
<dbReference type="AlphaFoldDB" id="A0A194XPP9"/>
<dbReference type="RefSeq" id="XP_018076072.1">
    <property type="nucleotide sequence ID" value="XM_018218153.1"/>
</dbReference>
<feature type="domain" description="2EXR" evidence="2">
    <location>
        <begin position="33"/>
        <end position="117"/>
    </location>
</feature>
<protein>
    <recommendedName>
        <fullName evidence="2">2EXR domain-containing protein</fullName>
    </recommendedName>
</protein>
<dbReference type="PANTHER" id="PTHR35910:SF6">
    <property type="entry name" value="2EXR DOMAIN-CONTAINING PROTEIN"/>
    <property type="match status" value="1"/>
</dbReference>
<gene>
    <name evidence="3" type="ORF">LY89DRAFT_714778</name>
</gene>
<name>A0A194XPP9_MOLSC</name>
<evidence type="ECO:0000313" key="3">
    <source>
        <dbReference type="EMBL" id="KUJ21717.1"/>
    </source>
</evidence>
<dbReference type="InterPro" id="IPR045518">
    <property type="entry name" value="2EXR"/>
</dbReference>
<dbReference type="OrthoDB" id="3475553at2759"/>
<reference evidence="3 4" key="1">
    <citation type="submission" date="2015-10" db="EMBL/GenBank/DDBJ databases">
        <title>Full genome of DAOMC 229536 Phialocephala scopiformis, a fungal endophyte of spruce producing the potent anti-insectan compound rugulosin.</title>
        <authorList>
            <consortium name="DOE Joint Genome Institute"/>
            <person name="Walker A.K."/>
            <person name="Frasz S.L."/>
            <person name="Seifert K.A."/>
            <person name="Miller J.D."/>
            <person name="Mondo S.J."/>
            <person name="Labutti K."/>
            <person name="Lipzen A."/>
            <person name="Dockter R."/>
            <person name="Kennedy M."/>
            <person name="Grigoriev I.V."/>
            <person name="Spatafora J.W."/>
        </authorList>
    </citation>
    <scope>NUCLEOTIDE SEQUENCE [LARGE SCALE GENOMIC DNA]</scope>
    <source>
        <strain evidence="3 4">CBS 120377</strain>
    </source>
</reference>
<feature type="region of interest" description="Disordered" evidence="1">
    <location>
        <begin position="1"/>
        <end position="26"/>
    </location>
</feature>
<dbReference type="InParanoid" id="A0A194XPP9"/>
<dbReference type="PANTHER" id="PTHR35910">
    <property type="entry name" value="2EXR DOMAIN-CONTAINING PROTEIN"/>
    <property type="match status" value="1"/>
</dbReference>
<accession>A0A194XPP9</accession>
<organism evidence="3 4">
    <name type="scientific">Mollisia scopiformis</name>
    <name type="common">Conifer needle endophyte fungus</name>
    <name type="synonym">Phialocephala scopiformis</name>
    <dbReference type="NCBI Taxonomy" id="149040"/>
    <lineage>
        <taxon>Eukaryota</taxon>
        <taxon>Fungi</taxon>
        <taxon>Dikarya</taxon>
        <taxon>Ascomycota</taxon>
        <taxon>Pezizomycotina</taxon>
        <taxon>Leotiomycetes</taxon>
        <taxon>Helotiales</taxon>
        <taxon>Mollisiaceae</taxon>
        <taxon>Mollisia</taxon>
    </lineage>
</organism>
<proteinExistence type="predicted"/>
<dbReference type="KEGG" id="psco:LY89DRAFT_714778"/>